<dbReference type="Proteomes" id="UP000692954">
    <property type="component" value="Unassembled WGS sequence"/>
</dbReference>
<keyword evidence="1" id="KW-0472">Membrane</keyword>
<protein>
    <submittedName>
        <fullName evidence="2">Uncharacterized protein</fullName>
    </submittedName>
</protein>
<evidence type="ECO:0000313" key="3">
    <source>
        <dbReference type="Proteomes" id="UP000692954"/>
    </source>
</evidence>
<keyword evidence="1" id="KW-1133">Transmembrane helix</keyword>
<feature type="transmembrane region" description="Helical" evidence="1">
    <location>
        <begin position="239"/>
        <end position="262"/>
    </location>
</feature>
<dbReference type="EMBL" id="CAJJDN010000119">
    <property type="protein sequence ID" value="CAD8119051.1"/>
    <property type="molecule type" value="Genomic_DNA"/>
</dbReference>
<keyword evidence="1" id="KW-0812">Transmembrane</keyword>
<keyword evidence="3" id="KW-1185">Reference proteome</keyword>
<proteinExistence type="predicted"/>
<reference evidence="2" key="1">
    <citation type="submission" date="2021-01" db="EMBL/GenBank/DDBJ databases">
        <authorList>
            <consortium name="Genoscope - CEA"/>
            <person name="William W."/>
        </authorList>
    </citation>
    <scope>NUCLEOTIDE SEQUENCE</scope>
</reference>
<evidence type="ECO:0000313" key="2">
    <source>
        <dbReference type="EMBL" id="CAD8119051.1"/>
    </source>
</evidence>
<name>A0A8S1QTS0_9CILI</name>
<feature type="transmembrane region" description="Helical" evidence="1">
    <location>
        <begin position="172"/>
        <end position="190"/>
    </location>
</feature>
<feature type="transmembrane region" description="Helical" evidence="1">
    <location>
        <begin position="140"/>
        <end position="160"/>
    </location>
</feature>
<feature type="transmembrane region" description="Helical" evidence="1">
    <location>
        <begin position="53"/>
        <end position="72"/>
    </location>
</feature>
<gene>
    <name evidence="2" type="ORF">PSON_ATCC_30995.1.T1190142</name>
</gene>
<sequence>MFFLEFESPLIIKMNNLFQVINLQDYQEWMTFYEILINLQRVNLIEELWFGQLLYILLLLFIFFIVVGVFFIEYPFQYLLNTILGVVTVMLCSHQIIFDKQKRINSCIDINIRVQRKKASFSKEDCYSYMNQSGFAIQSLLLSLFFGMYVLMYFFNIRVWGGDLKQKEFENISILMIRYLVGLLLGGFIYREGLSLMSRSFKTATIGLIKSDVNLSIGNCNISSLTRLVYLVLQQTGYILINYLDTGLILIFLNCSVLKLFIKVQKCWKVKIEIFLY</sequence>
<organism evidence="2 3">
    <name type="scientific">Paramecium sonneborni</name>
    <dbReference type="NCBI Taxonomy" id="65129"/>
    <lineage>
        <taxon>Eukaryota</taxon>
        <taxon>Sar</taxon>
        <taxon>Alveolata</taxon>
        <taxon>Ciliophora</taxon>
        <taxon>Intramacronucleata</taxon>
        <taxon>Oligohymenophorea</taxon>
        <taxon>Peniculida</taxon>
        <taxon>Parameciidae</taxon>
        <taxon>Paramecium</taxon>
    </lineage>
</organism>
<evidence type="ECO:0000256" key="1">
    <source>
        <dbReference type="SAM" id="Phobius"/>
    </source>
</evidence>
<accession>A0A8S1QTS0</accession>
<feature type="transmembrane region" description="Helical" evidence="1">
    <location>
        <begin position="78"/>
        <end position="98"/>
    </location>
</feature>
<dbReference type="AlphaFoldDB" id="A0A8S1QTS0"/>
<comment type="caution">
    <text evidence="2">The sequence shown here is derived from an EMBL/GenBank/DDBJ whole genome shotgun (WGS) entry which is preliminary data.</text>
</comment>